<sequence>MTSTYLYIYRNDDRKTVYIGIGRSPGRAWGQHNAAADALRDEAGTKVFITSEPFPDRASAERAESAAICAAAAAGVEVIVDDERAEDLTNVTNIAKVGSSKYLTPAVFARAGSIRYDQLTRTAIVILHHDDIDDVGDGTRRPALHGGRGAEIFHERATRWWGLGAAYARRAKKRVGDAGLPRDVDRLIAVQKSTSIVLGAWTLSDEQWRRDSDSWMFVTEQPIEEWRGQRLDWRGAVHAGGALIWSPDIRRELGRARA</sequence>
<organism evidence="2 3">
    <name type="scientific">Clavibacter michiganensis</name>
    <dbReference type="NCBI Taxonomy" id="28447"/>
    <lineage>
        <taxon>Bacteria</taxon>
        <taxon>Bacillati</taxon>
        <taxon>Actinomycetota</taxon>
        <taxon>Actinomycetes</taxon>
        <taxon>Micrococcales</taxon>
        <taxon>Microbacteriaceae</taxon>
        <taxon>Clavibacter</taxon>
    </lineage>
</organism>
<dbReference type="AlphaFoldDB" id="A0A251YX17"/>
<evidence type="ECO:0000313" key="2">
    <source>
        <dbReference type="EMBL" id="OUE28797.1"/>
    </source>
</evidence>
<comment type="caution">
    <text evidence="2">The sequence shown here is derived from an EMBL/GenBank/DDBJ whole genome shotgun (WGS) entry which is preliminary data.</text>
</comment>
<dbReference type="InterPro" id="IPR000305">
    <property type="entry name" value="GIY-YIG_endonuc"/>
</dbReference>
<reference evidence="2 3" key="1">
    <citation type="submission" date="2016-08" db="EMBL/GenBank/DDBJ databases">
        <title>Genome sequence of Clavibacter michiganensis spp strain CFBP8017.</title>
        <authorList>
            <person name="Thapa S.P."/>
            <person name="Coaker G."/>
            <person name="Jacques M.-A."/>
        </authorList>
    </citation>
    <scope>NUCLEOTIDE SEQUENCE [LARGE SCALE GENOMIC DNA]</scope>
    <source>
        <strain evidence="2">CFBP8017</strain>
    </source>
</reference>
<dbReference type="Proteomes" id="UP000195011">
    <property type="component" value="Unassembled WGS sequence"/>
</dbReference>
<dbReference type="RefSeq" id="WP_086516123.1">
    <property type="nucleotide sequence ID" value="NZ_MDJY01000006.1"/>
</dbReference>
<accession>A0A251YX17</accession>
<proteinExistence type="predicted"/>
<feature type="domain" description="GIY-YIG" evidence="1">
    <location>
        <begin position="5"/>
        <end position="66"/>
    </location>
</feature>
<protein>
    <recommendedName>
        <fullName evidence="1">GIY-YIG domain-containing protein</fullName>
    </recommendedName>
</protein>
<gene>
    <name evidence="2" type="ORF">BFL36_00880</name>
</gene>
<evidence type="ECO:0000313" key="3">
    <source>
        <dbReference type="Proteomes" id="UP000195011"/>
    </source>
</evidence>
<dbReference type="EMBL" id="MDJY01000006">
    <property type="protein sequence ID" value="OUE28797.1"/>
    <property type="molecule type" value="Genomic_DNA"/>
</dbReference>
<evidence type="ECO:0000259" key="1">
    <source>
        <dbReference type="Pfam" id="PF01541"/>
    </source>
</evidence>
<dbReference type="Pfam" id="PF01541">
    <property type="entry name" value="GIY-YIG"/>
    <property type="match status" value="1"/>
</dbReference>
<name>A0A251YX17_9MICO</name>